<organism evidence="1 2">
    <name type="scientific">Meloidogyne javanica</name>
    <name type="common">Root-knot nematode worm</name>
    <dbReference type="NCBI Taxonomy" id="6303"/>
    <lineage>
        <taxon>Eukaryota</taxon>
        <taxon>Metazoa</taxon>
        <taxon>Ecdysozoa</taxon>
        <taxon>Nematoda</taxon>
        <taxon>Chromadorea</taxon>
        <taxon>Rhabditida</taxon>
        <taxon>Tylenchina</taxon>
        <taxon>Tylenchomorpha</taxon>
        <taxon>Tylenchoidea</taxon>
        <taxon>Meloidogynidae</taxon>
        <taxon>Meloidogyninae</taxon>
        <taxon>Meloidogyne</taxon>
        <taxon>Meloidogyne incognita group</taxon>
    </lineage>
</organism>
<dbReference type="GO" id="GO:0031369">
    <property type="term" value="F:translation initiation factor binding"/>
    <property type="evidence" value="ECO:0007669"/>
    <property type="project" value="TreeGrafter"/>
</dbReference>
<accession>A0A915MES2</accession>
<dbReference type="InterPro" id="IPR051956">
    <property type="entry name" value="eIF2B_epsilon"/>
</dbReference>
<dbReference type="Proteomes" id="UP000887561">
    <property type="component" value="Unplaced"/>
</dbReference>
<name>A0A915MES2_MELJA</name>
<proteinExistence type="predicted"/>
<dbReference type="GO" id="GO:0005085">
    <property type="term" value="F:guanyl-nucleotide exchange factor activity"/>
    <property type="evidence" value="ECO:0007669"/>
    <property type="project" value="TreeGrafter"/>
</dbReference>
<dbReference type="GO" id="GO:0003743">
    <property type="term" value="F:translation initiation factor activity"/>
    <property type="evidence" value="ECO:0007669"/>
    <property type="project" value="TreeGrafter"/>
</dbReference>
<protein>
    <submittedName>
        <fullName evidence="2">Uncharacterized protein</fullName>
    </submittedName>
</protein>
<dbReference type="PANTHER" id="PTHR45887">
    <property type="entry name" value="TRANSLATION INITIATION FACTOR EIF-2B SUBUNIT EPSILON"/>
    <property type="match status" value="1"/>
</dbReference>
<dbReference type="PANTHER" id="PTHR45887:SF1">
    <property type="entry name" value="TRANSLATION INITIATION FACTOR EIF-2B SUBUNIT EPSILON"/>
    <property type="match status" value="1"/>
</dbReference>
<reference evidence="2" key="1">
    <citation type="submission" date="2022-11" db="UniProtKB">
        <authorList>
            <consortium name="WormBaseParasite"/>
        </authorList>
    </citation>
    <scope>IDENTIFICATION</scope>
</reference>
<evidence type="ECO:0000313" key="2">
    <source>
        <dbReference type="WBParaSite" id="scaffold36288_cov275.g23137"/>
    </source>
</evidence>
<dbReference type="WBParaSite" id="scaffold36288_cov275.g23137">
    <property type="protein sequence ID" value="scaffold36288_cov275.g23137"/>
    <property type="gene ID" value="scaffold36288_cov275.g23137"/>
</dbReference>
<evidence type="ECO:0000313" key="1">
    <source>
        <dbReference type="Proteomes" id="UP000887561"/>
    </source>
</evidence>
<sequence>MQNKLEQVEVLVIISDFSLTEEGDSSVSTLFEPRLIDKCLEEISWLLSPNVIVAYGNNPKSVGEELLKLYLSVDECKSINDILRQVEDRQLLKTDFLFVYNCATFCSVNLESWIENFRVLRKQNKNAVATLIYSEIDVDESSNYSLICYRTCTKKLKKIKEFPGNCSDISDEEENEEGEEENIKSLGEGNNKQEFTQFILEVRESMQELFEKERNTSKSLNESEFSNLKLEISSCKLAYNVPMDELPRLIFLSFIGIPGVTQQLVLFKK</sequence>
<dbReference type="GO" id="GO:0005851">
    <property type="term" value="C:eukaryotic translation initiation factor 2B complex"/>
    <property type="evidence" value="ECO:0007669"/>
    <property type="project" value="TreeGrafter"/>
</dbReference>
<keyword evidence="1" id="KW-1185">Reference proteome</keyword>
<dbReference type="AlphaFoldDB" id="A0A915MES2"/>
<dbReference type="Gene3D" id="1.25.40.180">
    <property type="match status" value="1"/>
</dbReference>